<feature type="domain" description="ABC-type glycine betaine transport system substrate-binding" evidence="2">
    <location>
        <begin position="49"/>
        <end position="317"/>
    </location>
</feature>
<sequence>MKKVSLNKVAAAVTTAALLSGCGLSAGSSVPLEVKPGSIRPVPQLRDVEITVGSKDFSEQVVLGYLAEFALTAAGAKVRDLTNISGSNSQRDALTSGQIDLVWEYTGTSWISYLGNTDPIPDAAAQFEAVRKADLAKNKVVWVNMAPLDNTYAFAMTRQTAQRLGIRTMSDIAELARENPAEATFCVETEYANRNDGFPGVQKTYGFTAKKENVRTLATGAIYPAMTDSRICNFGEVFTTDGRILALDLAVAEDDKKFFPRYNAALNIRQELFQKHPEIADVLKPIADRLTNDVMIRLNAKVDVDGKDPADVARNWLVEQGFVTLTGPVVTRG</sequence>
<keyword evidence="1" id="KW-0732">Signal</keyword>
<organism evidence="3 4">
    <name type="scientific">Allokutzneria albata</name>
    <name type="common">Kibdelosporangium albatum</name>
    <dbReference type="NCBI Taxonomy" id="211114"/>
    <lineage>
        <taxon>Bacteria</taxon>
        <taxon>Bacillati</taxon>
        <taxon>Actinomycetota</taxon>
        <taxon>Actinomycetes</taxon>
        <taxon>Pseudonocardiales</taxon>
        <taxon>Pseudonocardiaceae</taxon>
        <taxon>Allokutzneria</taxon>
    </lineage>
</organism>
<keyword evidence="4" id="KW-1185">Reference proteome</keyword>
<feature type="signal peptide" evidence="1">
    <location>
        <begin position="1"/>
        <end position="26"/>
    </location>
</feature>
<protein>
    <submittedName>
        <fullName evidence="3">Osmoprotectant transport system substrate-binding protein</fullName>
    </submittedName>
</protein>
<dbReference type="Gene3D" id="3.40.190.120">
    <property type="entry name" value="Osmoprotection protein (prox), domain 2"/>
    <property type="match status" value="1"/>
</dbReference>
<accession>A0A1H0A0K8</accession>
<dbReference type="SUPFAM" id="SSF53850">
    <property type="entry name" value="Periplasmic binding protein-like II"/>
    <property type="match status" value="1"/>
</dbReference>
<dbReference type="CDD" id="cd13611">
    <property type="entry name" value="PBP2_YehZ"/>
    <property type="match status" value="1"/>
</dbReference>
<dbReference type="Pfam" id="PF04069">
    <property type="entry name" value="OpuAC"/>
    <property type="match status" value="1"/>
</dbReference>
<dbReference type="RefSeq" id="WP_030427929.1">
    <property type="nucleotide sequence ID" value="NZ_JOEF01000003.1"/>
</dbReference>
<evidence type="ECO:0000313" key="4">
    <source>
        <dbReference type="Proteomes" id="UP000183376"/>
    </source>
</evidence>
<dbReference type="eggNOG" id="COG1732">
    <property type="taxonomic scope" value="Bacteria"/>
</dbReference>
<dbReference type="GO" id="GO:0043190">
    <property type="term" value="C:ATP-binding cassette (ABC) transporter complex"/>
    <property type="evidence" value="ECO:0007669"/>
    <property type="project" value="InterPro"/>
</dbReference>
<dbReference type="Gene3D" id="3.40.190.10">
    <property type="entry name" value="Periplasmic binding protein-like II"/>
    <property type="match status" value="1"/>
</dbReference>
<dbReference type="STRING" id="211114.SAMN04489726_5815"/>
<dbReference type="InterPro" id="IPR007210">
    <property type="entry name" value="ABC_Gly_betaine_transp_sub-bd"/>
</dbReference>
<dbReference type="GO" id="GO:0022857">
    <property type="term" value="F:transmembrane transporter activity"/>
    <property type="evidence" value="ECO:0007669"/>
    <property type="project" value="InterPro"/>
</dbReference>
<dbReference type="EMBL" id="LT629701">
    <property type="protein sequence ID" value="SDN27108.1"/>
    <property type="molecule type" value="Genomic_DNA"/>
</dbReference>
<dbReference type="AlphaFoldDB" id="A0A1H0A0K8"/>
<evidence type="ECO:0000256" key="1">
    <source>
        <dbReference type="SAM" id="SignalP"/>
    </source>
</evidence>
<evidence type="ECO:0000259" key="2">
    <source>
        <dbReference type="Pfam" id="PF04069"/>
    </source>
</evidence>
<reference evidence="3 4" key="1">
    <citation type="submission" date="2016-10" db="EMBL/GenBank/DDBJ databases">
        <authorList>
            <person name="de Groot N.N."/>
        </authorList>
    </citation>
    <scope>NUCLEOTIDE SEQUENCE [LARGE SCALE GENOMIC DNA]</scope>
    <source>
        <strain evidence="3 4">DSM 44149</strain>
    </source>
</reference>
<evidence type="ECO:0000313" key="3">
    <source>
        <dbReference type="EMBL" id="SDN27108.1"/>
    </source>
</evidence>
<dbReference type="Proteomes" id="UP000183376">
    <property type="component" value="Chromosome I"/>
</dbReference>
<name>A0A1H0A0K8_ALLAB</name>
<gene>
    <name evidence="3" type="ORF">SAMN04489726_5815</name>
</gene>
<proteinExistence type="predicted"/>
<dbReference type="OrthoDB" id="9781705at2"/>
<feature type="chain" id="PRO_5009246793" evidence="1">
    <location>
        <begin position="27"/>
        <end position="333"/>
    </location>
</feature>
<dbReference type="PROSITE" id="PS51257">
    <property type="entry name" value="PROKAR_LIPOPROTEIN"/>
    <property type="match status" value="1"/>
</dbReference>